<keyword evidence="2" id="KW-1185">Reference proteome</keyword>
<feature type="signal peptide" evidence="1">
    <location>
        <begin position="1"/>
        <end position="15"/>
    </location>
</feature>
<evidence type="ECO:0000313" key="2">
    <source>
        <dbReference type="Proteomes" id="UP000887572"/>
    </source>
</evidence>
<evidence type="ECO:0000313" key="3">
    <source>
        <dbReference type="WBParaSite" id="Gr19_v10_g3199.t1"/>
    </source>
</evidence>
<sequence>MNAFWILIFVPFIATNSLDKADSVKLELKTFDEIFGDGWWEKGVTTIYKWKRKLGQTKSNKYAHNEQKELIKPHESDELSKFMEEQQMNRCEPEVEKDIRQCLEPMLAYANAIQLEDDLANSPDKLNMAAFHHHSNHRQHFSLQGGAVFRHLCTLYANFKACTESSFKCFSLSVRAVEASYGYMCGSGHAAFERHANCFAEVENREQYVQCKRTASRAMDHATAELGGKSGVDGEQYLDGLCNAMDEYLHCCKPFVLETCGPDAWQLVAKITRESLRVSLPTCNLEQALQQLEMRPN</sequence>
<proteinExistence type="predicted"/>
<dbReference type="PANTHER" id="PTHR37431:SF6">
    <property type="entry name" value="PROTEIN CBG06927"/>
    <property type="match status" value="1"/>
</dbReference>
<feature type="chain" id="PRO_5037322217" evidence="1">
    <location>
        <begin position="16"/>
        <end position="297"/>
    </location>
</feature>
<accession>A0A914HS05</accession>
<name>A0A914HS05_GLORO</name>
<dbReference type="WBParaSite" id="Gr19_v10_g3199.t1">
    <property type="protein sequence ID" value="Gr19_v10_g3199.t1"/>
    <property type="gene ID" value="Gr19_v10_g3199"/>
</dbReference>
<dbReference type="PANTHER" id="PTHR37431">
    <property type="entry name" value="PROTEIN CBG06927"/>
    <property type="match status" value="1"/>
</dbReference>
<evidence type="ECO:0000256" key="1">
    <source>
        <dbReference type="SAM" id="SignalP"/>
    </source>
</evidence>
<protein>
    <submittedName>
        <fullName evidence="3">DUF19 domain-containing protein</fullName>
    </submittedName>
</protein>
<keyword evidence="1" id="KW-0732">Signal</keyword>
<dbReference type="AlphaFoldDB" id="A0A914HS05"/>
<organism evidence="2 3">
    <name type="scientific">Globodera rostochiensis</name>
    <name type="common">Golden nematode worm</name>
    <name type="synonym">Heterodera rostochiensis</name>
    <dbReference type="NCBI Taxonomy" id="31243"/>
    <lineage>
        <taxon>Eukaryota</taxon>
        <taxon>Metazoa</taxon>
        <taxon>Ecdysozoa</taxon>
        <taxon>Nematoda</taxon>
        <taxon>Chromadorea</taxon>
        <taxon>Rhabditida</taxon>
        <taxon>Tylenchina</taxon>
        <taxon>Tylenchomorpha</taxon>
        <taxon>Tylenchoidea</taxon>
        <taxon>Heteroderidae</taxon>
        <taxon>Heteroderinae</taxon>
        <taxon>Globodera</taxon>
    </lineage>
</organism>
<dbReference type="Proteomes" id="UP000887572">
    <property type="component" value="Unplaced"/>
</dbReference>
<reference evidence="3" key="1">
    <citation type="submission" date="2022-11" db="UniProtKB">
        <authorList>
            <consortium name="WormBaseParasite"/>
        </authorList>
    </citation>
    <scope>IDENTIFICATION</scope>
</reference>